<comment type="similarity">
    <text evidence="1 4">Belongs to the short-chain dehydrogenases/reductases (SDR) family.</text>
</comment>
<protein>
    <submittedName>
        <fullName evidence="6">NAD(P)-binding protein</fullName>
    </submittedName>
</protein>
<dbReference type="InterPro" id="IPR052178">
    <property type="entry name" value="Sec_Metab_Biosynth_SDR"/>
</dbReference>
<dbReference type="Proteomes" id="UP000799429">
    <property type="component" value="Unassembled WGS sequence"/>
</dbReference>
<evidence type="ECO:0000256" key="3">
    <source>
        <dbReference type="ARBA" id="ARBA00023002"/>
    </source>
</evidence>
<dbReference type="SUPFAM" id="SSF51735">
    <property type="entry name" value="NAD(P)-binding Rossmann-fold domains"/>
    <property type="match status" value="1"/>
</dbReference>
<dbReference type="PANTHER" id="PTHR43618">
    <property type="entry name" value="7-ALPHA-HYDROXYSTEROID DEHYDROGENASE"/>
    <property type="match status" value="1"/>
</dbReference>
<comment type="caution">
    <text evidence="6">The sequence shown here is derived from an EMBL/GenBank/DDBJ whole genome shotgun (WGS) entry which is preliminary data.</text>
</comment>
<gene>
    <name evidence="6" type="ORF">M501DRAFT_1008474</name>
</gene>
<evidence type="ECO:0000256" key="1">
    <source>
        <dbReference type="ARBA" id="ARBA00006484"/>
    </source>
</evidence>
<dbReference type="Pfam" id="PF00106">
    <property type="entry name" value="adh_short"/>
    <property type="match status" value="1"/>
</dbReference>
<dbReference type="EMBL" id="MU006108">
    <property type="protein sequence ID" value="KAF2835491.1"/>
    <property type="molecule type" value="Genomic_DNA"/>
</dbReference>
<dbReference type="PRINTS" id="PR00081">
    <property type="entry name" value="GDHRDH"/>
</dbReference>
<keyword evidence="3" id="KW-0560">Oxidoreductase</keyword>
<dbReference type="GO" id="GO:0016491">
    <property type="term" value="F:oxidoreductase activity"/>
    <property type="evidence" value="ECO:0007669"/>
    <property type="project" value="UniProtKB-KW"/>
</dbReference>
<keyword evidence="2" id="KW-0521">NADP</keyword>
<accession>A0A9P4S4M1</accession>
<dbReference type="PRINTS" id="PR00080">
    <property type="entry name" value="SDRFAMILY"/>
</dbReference>
<dbReference type="Gene3D" id="3.40.50.720">
    <property type="entry name" value="NAD(P)-binding Rossmann-like Domain"/>
    <property type="match status" value="1"/>
</dbReference>
<dbReference type="AlphaFoldDB" id="A0A9P4S4M1"/>
<evidence type="ECO:0000256" key="4">
    <source>
        <dbReference type="RuleBase" id="RU000363"/>
    </source>
</evidence>
<dbReference type="PANTHER" id="PTHR43618:SF4">
    <property type="entry name" value="SHORT CHAIN DEHYDROGENASE_REDUCTASE FAMILY (AFU_ORTHOLOGUE AFUA_7G04540)"/>
    <property type="match status" value="1"/>
</dbReference>
<evidence type="ECO:0000313" key="7">
    <source>
        <dbReference type="Proteomes" id="UP000799429"/>
    </source>
</evidence>
<dbReference type="OrthoDB" id="2898618at2759"/>
<organism evidence="6 7">
    <name type="scientific">Patellaria atrata CBS 101060</name>
    <dbReference type="NCBI Taxonomy" id="1346257"/>
    <lineage>
        <taxon>Eukaryota</taxon>
        <taxon>Fungi</taxon>
        <taxon>Dikarya</taxon>
        <taxon>Ascomycota</taxon>
        <taxon>Pezizomycotina</taxon>
        <taxon>Dothideomycetes</taxon>
        <taxon>Dothideomycetes incertae sedis</taxon>
        <taxon>Patellariales</taxon>
        <taxon>Patellariaceae</taxon>
        <taxon>Patellaria</taxon>
    </lineage>
</organism>
<reference evidence="6" key="1">
    <citation type="journal article" date="2020" name="Stud. Mycol.">
        <title>101 Dothideomycetes genomes: a test case for predicting lifestyles and emergence of pathogens.</title>
        <authorList>
            <person name="Haridas S."/>
            <person name="Albert R."/>
            <person name="Binder M."/>
            <person name="Bloem J."/>
            <person name="Labutti K."/>
            <person name="Salamov A."/>
            <person name="Andreopoulos B."/>
            <person name="Baker S."/>
            <person name="Barry K."/>
            <person name="Bills G."/>
            <person name="Bluhm B."/>
            <person name="Cannon C."/>
            <person name="Castanera R."/>
            <person name="Culley D."/>
            <person name="Daum C."/>
            <person name="Ezra D."/>
            <person name="Gonzalez J."/>
            <person name="Henrissat B."/>
            <person name="Kuo A."/>
            <person name="Liang C."/>
            <person name="Lipzen A."/>
            <person name="Lutzoni F."/>
            <person name="Magnuson J."/>
            <person name="Mondo S."/>
            <person name="Nolan M."/>
            <person name="Ohm R."/>
            <person name="Pangilinan J."/>
            <person name="Park H.-J."/>
            <person name="Ramirez L."/>
            <person name="Alfaro M."/>
            <person name="Sun H."/>
            <person name="Tritt A."/>
            <person name="Yoshinaga Y."/>
            <person name="Zwiers L.-H."/>
            <person name="Turgeon B."/>
            <person name="Goodwin S."/>
            <person name="Spatafora J."/>
            <person name="Crous P."/>
            <person name="Grigoriev I."/>
        </authorList>
    </citation>
    <scope>NUCLEOTIDE SEQUENCE</scope>
    <source>
        <strain evidence="6">CBS 101060</strain>
    </source>
</reference>
<name>A0A9P4S4M1_9PEZI</name>
<proteinExistence type="inferred from homology"/>
<feature type="region of interest" description="Disordered" evidence="5">
    <location>
        <begin position="235"/>
        <end position="260"/>
    </location>
</feature>
<evidence type="ECO:0000256" key="5">
    <source>
        <dbReference type="SAM" id="MobiDB-lite"/>
    </source>
</evidence>
<keyword evidence="7" id="KW-1185">Reference proteome</keyword>
<evidence type="ECO:0000313" key="6">
    <source>
        <dbReference type="EMBL" id="KAF2835491.1"/>
    </source>
</evidence>
<sequence length="300" mass="31723">MATGKADNEQLKSSKLFDVSHVTAVVTGGGTGIGLMITQALVTNGAKVYITGRREEALQQVVKLYNSGPGKIIPLPGDISDKSEVQRLAKDISSKEPKGIQLLVNNAGIARDDATKFSSAGEPNMEDPVSISEHFLKSPPESWEETFKTNVTAQFYMSMAFLPLLAKGQNETPGYTSSVVNISSVSGAMKGPSSGQFAYASSKAAFTHLTRMLATTFSKTGVRVNCIAPGIFPSEMTAGDSDNDQKSSLDMKPSNPARRTGHDADIAATILLLAGHGGAFYNEQIMYPDGGNTLVQPAAN</sequence>
<dbReference type="InterPro" id="IPR036291">
    <property type="entry name" value="NAD(P)-bd_dom_sf"/>
</dbReference>
<dbReference type="InterPro" id="IPR002347">
    <property type="entry name" value="SDR_fam"/>
</dbReference>
<evidence type="ECO:0000256" key="2">
    <source>
        <dbReference type="ARBA" id="ARBA00022857"/>
    </source>
</evidence>